<dbReference type="EMBL" id="SMKX01000055">
    <property type="protein sequence ID" value="TDD58300.1"/>
    <property type="molecule type" value="Genomic_DNA"/>
</dbReference>
<protein>
    <submittedName>
        <fullName evidence="2">Uncharacterized protein</fullName>
    </submittedName>
</protein>
<dbReference type="OrthoDB" id="3530950at2"/>
<sequence>MVKRWLVTGVVLLAGVGLTGCAKGSTLAELGSEIKQVGTEQLTEAADTGAVKGTAPVITDDASADVPCGSGKAKRVFAGSFPYKPDPDIDTTLDFGYKAVLATMDTGRYKLTKEPDSDDTKRREFVFTGQEEHKVTFTFVLTGGAAPSLALRAETACLDV</sequence>
<reference evidence="2 3" key="1">
    <citation type="submission" date="2019-03" db="EMBL/GenBank/DDBJ databases">
        <title>Draft genome sequences of novel Actinobacteria.</title>
        <authorList>
            <person name="Sahin N."/>
            <person name="Ay H."/>
            <person name="Saygin H."/>
        </authorList>
    </citation>
    <scope>NUCLEOTIDE SEQUENCE [LARGE SCALE GENOMIC DNA]</scope>
    <source>
        <strain evidence="2 3">JCM 13523</strain>
    </source>
</reference>
<dbReference type="AlphaFoldDB" id="A0A4R4ZJI2"/>
<evidence type="ECO:0000313" key="2">
    <source>
        <dbReference type="EMBL" id="TDD58300.1"/>
    </source>
</evidence>
<feature type="signal peptide" evidence="1">
    <location>
        <begin position="1"/>
        <end position="22"/>
    </location>
</feature>
<dbReference type="PROSITE" id="PS51257">
    <property type="entry name" value="PROKAR_LIPOPROTEIN"/>
    <property type="match status" value="1"/>
</dbReference>
<feature type="chain" id="PRO_5039385612" evidence="1">
    <location>
        <begin position="23"/>
        <end position="160"/>
    </location>
</feature>
<dbReference type="Proteomes" id="UP000295124">
    <property type="component" value="Unassembled WGS sequence"/>
</dbReference>
<accession>A0A4R4ZJI2</accession>
<keyword evidence="1" id="KW-0732">Signal</keyword>
<gene>
    <name evidence="2" type="ORF">E1263_20000</name>
</gene>
<evidence type="ECO:0000256" key="1">
    <source>
        <dbReference type="SAM" id="SignalP"/>
    </source>
</evidence>
<organism evidence="2 3">
    <name type="scientific">Kribbella antibiotica</name>
    <dbReference type="NCBI Taxonomy" id="190195"/>
    <lineage>
        <taxon>Bacteria</taxon>
        <taxon>Bacillati</taxon>
        <taxon>Actinomycetota</taxon>
        <taxon>Actinomycetes</taxon>
        <taxon>Propionibacteriales</taxon>
        <taxon>Kribbellaceae</taxon>
        <taxon>Kribbella</taxon>
    </lineage>
</organism>
<evidence type="ECO:0000313" key="3">
    <source>
        <dbReference type="Proteomes" id="UP000295124"/>
    </source>
</evidence>
<comment type="caution">
    <text evidence="2">The sequence shown here is derived from an EMBL/GenBank/DDBJ whole genome shotgun (WGS) entry which is preliminary data.</text>
</comment>
<name>A0A4R4ZJI2_9ACTN</name>
<dbReference type="RefSeq" id="WP_132169529.1">
    <property type="nucleotide sequence ID" value="NZ_SMKX01000055.1"/>
</dbReference>
<keyword evidence="3" id="KW-1185">Reference proteome</keyword>
<proteinExistence type="predicted"/>